<name>A0A2H0YWV5_9BACT</name>
<comment type="caution">
    <text evidence="1">The sequence shown here is derived from an EMBL/GenBank/DDBJ whole genome shotgun (WGS) entry which is preliminary data.</text>
</comment>
<dbReference type="EMBL" id="PEXU01000009">
    <property type="protein sequence ID" value="PIS42974.1"/>
    <property type="molecule type" value="Genomic_DNA"/>
</dbReference>
<proteinExistence type="predicted"/>
<reference evidence="1 2" key="1">
    <citation type="submission" date="2017-09" db="EMBL/GenBank/DDBJ databases">
        <title>Depth-based differentiation of microbial function through sediment-hosted aquifers and enrichment of novel symbionts in the deep terrestrial subsurface.</title>
        <authorList>
            <person name="Probst A.J."/>
            <person name="Ladd B."/>
            <person name="Jarett J.K."/>
            <person name="Geller-Mcgrath D.E."/>
            <person name="Sieber C.M."/>
            <person name="Emerson J.B."/>
            <person name="Anantharaman K."/>
            <person name="Thomas B.C."/>
            <person name="Malmstrom R."/>
            <person name="Stieglmeier M."/>
            <person name="Klingl A."/>
            <person name="Woyke T."/>
            <person name="Ryan C.M."/>
            <person name="Banfield J.F."/>
        </authorList>
    </citation>
    <scope>NUCLEOTIDE SEQUENCE [LARGE SCALE GENOMIC DNA]</scope>
    <source>
        <strain evidence="1">CG08_land_8_20_14_0_20_40_16</strain>
    </source>
</reference>
<protein>
    <submittedName>
        <fullName evidence="1">Uncharacterized protein</fullName>
    </submittedName>
</protein>
<dbReference type="Proteomes" id="UP000231542">
    <property type="component" value="Unassembled WGS sequence"/>
</dbReference>
<accession>A0A2H0YWV5</accession>
<sequence>MLENMIIGYGEGVVTAGEVAQTLFCPSPNEALIEQFKSLVKEGKINKRQVADIIEYLKRKAQSYLDFIQQLELENSETVKVL</sequence>
<evidence type="ECO:0000313" key="1">
    <source>
        <dbReference type="EMBL" id="PIS42974.1"/>
    </source>
</evidence>
<gene>
    <name evidence="1" type="ORF">COT24_00685</name>
</gene>
<evidence type="ECO:0000313" key="2">
    <source>
        <dbReference type="Proteomes" id="UP000231542"/>
    </source>
</evidence>
<organism evidence="1 2">
    <name type="scientific">Candidatus Kerfeldbacteria bacterium CG08_land_8_20_14_0_20_40_16</name>
    <dbReference type="NCBI Taxonomy" id="2014244"/>
    <lineage>
        <taxon>Bacteria</taxon>
        <taxon>Candidatus Kerfeldiibacteriota</taxon>
    </lineage>
</organism>
<dbReference type="AlphaFoldDB" id="A0A2H0YWV5"/>